<accession>A0A915LBJ5</accession>
<dbReference type="Proteomes" id="UP000887565">
    <property type="component" value="Unplaced"/>
</dbReference>
<dbReference type="WBParaSite" id="nRc.2.0.1.t47151-RA">
    <property type="protein sequence ID" value="nRc.2.0.1.t47151-RA"/>
    <property type="gene ID" value="nRc.2.0.1.g47151"/>
</dbReference>
<feature type="domain" description="COMM" evidence="1">
    <location>
        <begin position="128"/>
        <end position="192"/>
    </location>
</feature>
<evidence type="ECO:0000313" key="2">
    <source>
        <dbReference type="Proteomes" id="UP000887565"/>
    </source>
</evidence>
<evidence type="ECO:0000259" key="1">
    <source>
        <dbReference type="PROSITE" id="PS51269"/>
    </source>
</evidence>
<reference evidence="3" key="1">
    <citation type="submission" date="2022-11" db="UniProtKB">
        <authorList>
            <consortium name="WormBaseParasite"/>
        </authorList>
    </citation>
    <scope>IDENTIFICATION</scope>
</reference>
<name>A0A915LBJ5_ROMCU</name>
<dbReference type="PANTHER" id="PTHR12333:SF0">
    <property type="entry name" value="COMM DOMAIN-CONTAINING PROTEIN 10"/>
    <property type="match status" value="1"/>
</dbReference>
<protein>
    <submittedName>
        <fullName evidence="3">COMM domain-containing protein</fullName>
    </submittedName>
</protein>
<organism evidence="2 3">
    <name type="scientific">Romanomermis culicivorax</name>
    <name type="common">Nematode worm</name>
    <dbReference type="NCBI Taxonomy" id="13658"/>
    <lineage>
        <taxon>Eukaryota</taxon>
        <taxon>Metazoa</taxon>
        <taxon>Ecdysozoa</taxon>
        <taxon>Nematoda</taxon>
        <taxon>Enoplea</taxon>
        <taxon>Dorylaimia</taxon>
        <taxon>Mermithida</taxon>
        <taxon>Mermithoidea</taxon>
        <taxon>Mermithidae</taxon>
        <taxon>Romanomermis</taxon>
    </lineage>
</organism>
<keyword evidence="2" id="KW-1185">Reference proteome</keyword>
<dbReference type="PANTHER" id="PTHR12333">
    <property type="entry name" value="COMM DOMAIN CONTAINING PROTEIN 10"/>
    <property type="match status" value="1"/>
</dbReference>
<dbReference type="AlphaFoldDB" id="A0A915LBJ5"/>
<evidence type="ECO:0000313" key="3">
    <source>
        <dbReference type="WBParaSite" id="nRc.2.0.1.t47151-RA"/>
    </source>
</evidence>
<sequence>MSNPEESFVEFENFDDVSFGKLLNKIIQRSVGSNQQSSMLNFESLFTSEEIKALVDNLNSDVPNILRLGRRCCDIIRQMIYHYPSIDPGIEKLSISESKGAILKRLSETGDFNTMINIFKNISTSENAVKNLNYLLNVELSSESRRLVNKPTAVLQFEMENGIKKNLELDHEQLYDFYDKLEIIQQQLDSFAS</sequence>
<dbReference type="PROSITE" id="PS51269">
    <property type="entry name" value="COMM"/>
    <property type="match status" value="1"/>
</dbReference>
<proteinExistence type="predicted"/>
<dbReference type="InterPro" id="IPR017920">
    <property type="entry name" value="COMM"/>
</dbReference>
<dbReference type="Pfam" id="PF07258">
    <property type="entry name" value="COMM_domain"/>
    <property type="match status" value="1"/>
</dbReference>
<dbReference type="InterPro" id="IPR037361">
    <property type="entry name" value="COMMD10"/>
</dbReference>